<gene>
    <name evidence="2" type="ORF">JHT90_11905</name>
</gene>
<protein>
    <submittedName>
        <fullName evidence="2">SH3 domain-containing protein</fullName>
    </submittedName>
</protein>
<sequence>MDKELEHPINHPWPESIKRLQELTKFTSLPFFESETMRSIQKLNEAATNNLASLATRQSGLMKLAQLAAENNKLAFAWRESTAIKLAGDLAKSNKFASLALQTPEVISSLKMFVEATKLSGLYFQQPEAVKHLENFSKTFQLPSIAKSQIEVLKQFSEISNLASFKALTNLKNSPLFNLPSVDCLSNISPEQIIDKSFLEIDSQIREEVLSTTDFNTLSEKTKNILTYLYHYYFLPFFLSCLVTHMMTQSSEVRKELEHVSTPAEAKAYVRSYSKSSDWLSLKGYRVTIADSLNLRNKPSIKSEVITTLPLGTLVEVIDKKTHRSWLLVEVEVNGEFVQGWVSRRYTDYFRY</sequence>
<dbReference type="AlphaFoldDB" id="A0A974RWD4"/>
<dbReference type="Proteomes" id="UP000595278">
    <property type="component" value="Chromosome"/>
</dbReference>
<dbReference type="EMBL" id="CP067393">
    <property type="protein sequence ID" value="QQP85083.1"/>
    <property type="molecule type" value="Genomic_DNA"/>
</dbReference>
<evidence type="ECO:0000313" key="2">
    <source>
        <dbReference type="EMBL" id="QQP85083.1"/>
    </source>
</evidence>
<dbReference type="RefSeq" id="WP_201091231.1">
    <property type="nucleotide sequence ID" value="NZ_CP067393.1"/>
</dbReference>
<dbReference type="InterPro" id="IPR003646">
    <property type="entry name" value="SH3-like_bac-type"/>
</dbReference>
<organism evidence="2 3">
    <name type="scientific">Entomomonas asaccharolytica</name>
    <dbReference type="NCBI Taxonomy" id="2785331"/>
    <lineage>
        <taxon>Bacteria</taxon>
        <taxon>Pseudomonadati</taxon>
        <taxon>Pseudomonadota</taxon>
        <taxon>Gammaproteobacteria</taxon>
        <taxon>Pseudomonadales</taxon>
        <taxon>Pseudomonadaceae</taxon>
        <taxon>Entomomonas</taxon>
    </lineage>
</organism>
<accession>A0A974RWD4</accession>
<dbReference type="PROSITE" id="PS51781">
    <property type="entry name" value="SH3B"/>
    <property type="match status" value="1"/>
</dbReference>
<evidence type="ECO:0000259" key="1">
    <source>
        <dbReference type="PROSITE" id="PS51781"/>
    </source>
</evidence>
<feature type="domain" description="SH3b" evidence="1">
    <location>
        <begin position="282"/>
        <end position="346"/>
    </location>
</feature>
<evidence type="ECO:0000313" key="3">
    <source>
        <dbReference type="Proteomes" id="UP000595278"/>
    </source>
</evidence>
<keyword evidence="3" id="KW-1185">Reference proteome</keyword>
<reference evidence="2 3" key="1">
    <citation type="submission" date="2021-01" db="EMBL/GenBank/DDBJ databases">
        <title>Entomomonas sp. F2A isolated from a house cricket (Acheta domesticus).</title>
        <authorList>
            <person name="Spergser J."/>
            <person name="Busse H.-J."/>
        </authorList>
    </citation>
    <scope>NUCLEOTIDE SEQUENCE [LARGE SCALE GENOMIC DNA]</scope>
    <source>
        <strain evidence="2 3">F2A</strain>
    </source>
</reference>
<dbReference type="Pfam" id="PF08239">
    <property type="entry name" value="SH3_3"/>
    <property type="match status" value="1"/>
</dbReference>
<dbReference type="Gene3D" id="2.30.30.40">
    <property type="entry name" value="SH3 Domains"/>
    <property type="match status" value="1"/>
</dbReference>
<name>A0A974RWD4_9GAMM</name>
<dbReference type="KEGG" id="eaz:JHT90_11905"/>
<proteinExistence type="predicted"/>